<proteinExistence type="predicted"/>
<protein>
    <submittedName>
        <fullName evidence="1">Carbohydrate binding domain</fullName>
    </submittedName>
</protein>
<dbReference type="SUPFAM" id="SSF74650">
    <property type="entry name" value="Galactose mutarotase-like"/>
    <property type="match status" value="1"/>
</dbReference>
<dbReference type="Proteomes" id="UP000254950">
    <property type="component" value="Unassembled WGS sequence"/>
</dbReference>
<gene>
    <name evidence="1" type="ORF">NCTC12862_01596</name>
</gene>
<dbReference type="Gene3D" id="1.50.10.140">
    <property type="match status" value="1"/>
</dbReference>
<sequence length="114" mass="13123">MGKKYAVVRNYYAHHHGMSILAINNVIFQGRMRDRFHRNPVIEAVQLLLQERAPHQIPIIHTKVMNHMRSNSRNFDNAPLRIITNPLLKPRATLLLSNGFYSTMLTANGSGYSR</sequence>
<accession>A0A380ZGU5</accession>
<dbReference type="AlphaFoldDB" id="A0A380ZGU5"/>
<dbReference type="GO" id="GO:0005975">
    <property type="term" value="P:carbohydrate metabolic process"/>
    <property type="evidence" value="ECO:0007669"/>
    <property type="project" value="InterPro"/>
</dbReference>
<dbReference type="InterPro" id="IPR011013">
    <property type="entry name" value="Gal_mutarotase_sf_dom"/>
</dbReference>
<evidence type="ECO:0000313" key="1">
    <source>
        <dbReference type="EMBL" id="SUV46189.1"/>
    </source>
</evidence>
<organism evidence="1 2">
    <name type="scientific">Bartonella doshiae</name>
    <dbReference type="NCBI Taxonomy" id="33044"/>
    <lineage>
        <taxon>Bacteria</taxon>
        <taxon>Pseudomonadati</taxon>
        <taxon>Pseudomonadota</taxon>
        <taxon>Alphaproteobacteria</taxon>
        <taxon>Hyphomicrobiales</taxon>
        <taxon>Bartonellaceae</taxon>
        <taxon>Bartonella</taxon>
    </lineage>
</organism>
<name>A0A380ZGU5_BARDO</name>
<evidence type="ECO:0000313" key="2">
    <source>
        <dbReference type="Proteomes" id="UP000254950"/>
    </source>
</evidence>
<dbReference type="EMBL" id="UFTF01000001">
    <property type="protein sequence ID" value="SUV46189.1"/>
    <property type="molecule type" value="Genomic_DNA"/>
</dbReference>
<reference evidence="1 2" key="1">
    <citation type="submission" date="2018-06" db="EMBL/GenBank/DDBJ databases">
        <authorList>
            <consortium name="Pathogen Informatics"/>
            <person name="Doyle S."/>
        </authorList>
    </citation>
    <scope>NUCLEOTIDE SEQUENCE [LARGE SCALE GENOMIC DNA]</scope>
    <source>
        <strain evidence="1 2">NCTC12862</strain>
    </source>
</reference>
<dbReference type="GO" id="GO:0003824">
    <property type="term" value="F:catalytic activity"/>
    <property type="evidence" value="ECO:0007669"/>
    <property type="project" value="InterPro"/>
</dbReference>
<dbReference type="GO" id="GO:0030246">
    <property type="term" value="F:carbohydrate binding"/>
    <property type="evidence" value="ECO:0007669"/>
    <property type="project" value="InterPro"/>
</dbReference>